<dbReference type="Pfam" id="PF01363">
    <property type="entry name" value="FYVE"/>
    <property type="match status" value="1"/>
</dbReference>
<dbReference type="SMART" id="SM00065">
    <property type="entry name" value="GAF"/>
    <property type="match status" value="1"/>
</dbReference>
<dbReference type="PANTHER" id="PTHR43102">
    <property type="entry name" value="SLR1143 PROTEIN"/>
    <property type="match status" value="1"/>
</dbReference>
<evidence type="ECO:0000256" key="4">
    <source>
        <dbReference type="PROSITE-ProRule" id="PRU00091"/>
    </source>
</evidence>
<dbReference type="InterPro" id="IPR013083">
    <property type="entry name" value="Znf_RING/FYVE/PHD"/>
</dbReference>
<evidence type="ECO:0000313" key="8">
    <source>
        <dbReference type="Proteomes" id="UP000243579"/>
    </source>
</evidence>
<dbReference type="SMART" id="SM00064">
    <property type="entry name" value="FYVE"/>
    <property type="match status" value="1"/>
</dbReference>
<sequence>MEALNSSKEQPIYIAGLKDRRFWKRDDDACHVCQKYFNKYRRKHNCRVCGELVCDSCTEHKQLVVVRGRGCTTARVCFACVIECEVDDRAPPPPAPTNYRALSPDRPSFDFAPRHTAAMNSPPPRPAGNKAPVVMSYTEPSTVSQHSSNGGSGAPEWGYPWPSPPKVPDEPARLRELYKLNILDSPADTICDIMCETAAQALETSVAAISFIDQERQWFKARLGLLQTYIARHVSLCTPILVSKLSVAIPDLEYDKHFQHNPLVTGAAAIRFYAAAPIFVHGHVVGTVFVYDQYPRSPSACERARETLENVATSVELYLEDCQLSMEQTAAVRPRERRSVTFGPINAISPDPRPSTAILEDDVQPRPPSTTILESDAASTPLERMARRADRTFDSIDTTALGDMSEGTSFPTTEVLPALDLGGPVADDEEKEEEPRDNADDERSRGVLEALESGDMSLRLLDLLTISARTQQQVATMVPQ</sequence>
<dbReference type="Proteomes" id="UP000243579">
    <property type="component" value="Unassembled WGS sequence"/>
</dbReference>
<evidence type="ECO:0000256" key="5">
    <source>
        <dbReference type="SAM" id="MobiDB-lite"/>
    </source>
</evidence>
<feature type="domain" description="FYVE-type" evidence="6">
    <location>
        <begin position="24"/>
        <end position="85"/>
    </location>
</feature>
<dbReference type="Gene3D" id="3.30.450.40">
    <property type="match status" value="1"/>
</dbReference>
<evidence type="ECO:0000256" key="2">
    <source>
        <dbReference type="ARBA" id="ARBA00022771"/>
    </source>
</evidence>
<evidence type="ECO:0000313" key="7">
    <source>
        <dbReference type="EMBL" id="OQS01469.1"/>
    </source>
</evidence>
<protein>
    <recommendedName>
        <fullName evidence="6">FYVE-type domain-containing protein</fullName>
    </recommendedName>
</protein>
<feature type="compositionally biased region" description="Basic and acidic residues" evidence="5">
    <location>
        <begin position="433"/>
        <end position="445"/>
    </location>
</feature>
<dbReference type="PANTHER" id="PTHR43102:SF2">
    <property type="entry name" value="GAF DOMAIN-CONTAINING PROTEIN"/>
    <property type="match status" value="1"/>
</dbReference>
<dbReference type="InterPro" id="IPR029016">
    <property type="entry name" value="GAF-like_dom_sf"/>
</dbReference>
<dbReference type="InterPro" id="IPR003018">
    <property type="entry name" value="GAF"/>
</dbReference>
<evidence type="ECO:0000259" key="6">
    <source>
        <dbReference type="PROSITE" id="PS50178"/>
    </source>
</evidence>
<dbReference type="SUPFAM" id="SSF57903">
    <property type="entry name" value="FYVE/PHD zinc finger"/>
    <property type="match status" value="1"/>
</dbReference>
<proteinExistence type="predicted"/>
<dbReference type="PROSITE" id="PS50178">
    <property type="entry name" value="ZF_FYVE"/>
    <property type="match status" value="1"/>
</dbReference>
<dbReference type="GO" id="GO:0008270">
    <property type="term" value="F:zinc ion binding"/>
    <property type="evidence" value="ECO:0007669"/>
    <property type="project" value="UniProtKB-KW"/>
</dbReference>
<feature type="region of interest" description="Disordered" evidence="5">
    <location>
        <begin position="342"/>
        <end position="382"/>
    </location>
</feature>
<dbReference type="InterPro" id="IPR000306">
    <property type="entry name" value="Znf_FYVE"/>
</dbReference>
<evidence type="ECO:0000256" key="1">
    <source>
        <dbReference type="ARBA" id="ARBA00022723"/>
    </source>
</evidence>
<keyword evidence="8" id="KW-1185">Reference proteome</keyword>
<dbReference type="OrthoDB" id="74765at2759"/>
<feature type="region of interest" description="Disordered" evidence="5">
    <location>
        <begin position="139"/>
        <end position="163"/>
    </location>
</feature>
<reference evidence="7 8" key="1">
    <citation type="journal article" date="2014" name="Genome Biol. Evol.">
        <title>The secreted proteins of Achlya hypogyna and Thraustotheca clavata identify the ancestral oomycete secretome and reveal gene acquisitions by horizontal gene transfer.</title>
        <authorList>
            <person name="Misner I."/>
            <person name="Blouin N."/>
            <person name="Leonard G."/>
            <person name="Richards T.A."/>
            <person name="Lane C.E."/>
        </authorList>
    </citation>
    <scope>NUCLEOTIDE SEQUENCE [LARGE SCALE GENOMIC DNA]</scope>
    <source>
        <strain evidence="7 8">ATCC 48635</strain>
    </source>
</reference>
<dbReference type="Pfam" id="PF01590">
    <property type="entry name" value="GAF"/>
    <property type="match status" value="1"/>
</dbReference>
<dbReference type="STRING" id="1202772.A0A1V9ZU12"/>
<accession>A0A1V9ZU12</accession>
<feature type="compositionally biased region" description="Polar residues" evidence="5">
    <location>
        <begin position="139"/>
        <end position="149"/>
    </location>
</feature>
<keyword evidence="2 4" id="KW-0863">Zinc-finger</keyword>
<keyword evidence="1" id="KW-0479">Metal-binding</keyword>
<dbReference type="Gene3D" id="3.30.40.10">
    <property type="entry name" value="Zinc/RING finger domain, C3HC4 (zinc finger)"/>
    <property type="match status" value="1"/>
</dbReference>
<organism evidence="7 8">
    <name type="scientific">Achlya hypogyna</name>
    <name type="common">Oomycete</name>
    <name type="synonym">Protoachlya hypogyna</name>
    <dbReference type="NCBI Taxonomy" id="1202772"/>
    <lineage>
        <taxon>Eukaryota</taxon>
        <taxon>Sar</taxon>
        <taxon>Stramenopiles</taxon>
        <taxon>Oomycota</taxon>
        <taxon>Saprolegniomycetes</taxon>
        <taxon>Saprolegniales</taxon>
        <taxon>Achlyaceae</taxon>
        <taxon>Achlya</taxon>
    </lineage>
</organism>
<dbReference type="InterPro" id="IPR017455">
    <property type="entry name" value="Znf_FYVE-rel"/>
</dbReference>
<keyword evidence="3" id="KW-0862">Zinc</keyword>
<dbReference type="EMBL" id="JNBR01000007">
    <property type="protein sequence ID" value="OQS01469.1"/>
    <property type="molecule type" value="Genomic_DNA"/>
</dbReference>
<dbReference type="InterPro" id="IPR011011">
    <property type="entry name" value="Znf_FYVE_PHD"/>
</dbReference>
<gene>
    <name evidence="7" type="ORF">ACHHYP_00766</name>
</gene>
<feature type="region of interest" description="Disordered" evidence="5">
    <location>
        <begin position="398"/>
        <end position="445"/>
    </location>
</feature>
<name>A0A1V9ZU12_ACHHY</name>
<evidence type="ECO:0000256" key="3">
    <source>
        <dbReference type="ARBA" id="ARBA00022833"/>
    </source>
</evidence>
<dbReference type="SUPFAM" id="SSF55781">
    <property type="entry name" value="GAF domain-like"/>
    <property type="match status" value="1"/>
</dbReference>
<dbReference type="AlphaFoldDB" id="A0A1V9ZU12"/>
<comment type="caution">
    <text evidence="7">The sequence shown here is derived from an EMBL/GenBank/DDBJ whole genome shotgun (WGS) entry which is preliminary data.</text>
</comment>